<protein>
    <submittedName>
        <fullName evidence="2">Uncharacterized protein</fullName>
    </submittedName>
</protein>
<sequence>MKHLAAEPVGRLFRYQLVVGVLIGALLGAILGAYLMLPAIEQGMAASVASVVVGLAYGGVFGVLLAAAPILGAALLLSFVEKRRPGSSGWRQARLSAMGAGLGAVLPGLYWGAGALTVNDGVWPVLVAAMFVVLSMLVAWVATCGILKYLPRRDAVQTHGP</sequence>
<name>A0A5B7WTP9_9MICC</name>
<keyword evidence="3" id="KW-1185">Reference proteome</keyword>
<dbReference type="AlphaFoldDB" id="A0A5B7WTP9"/>
<dbReference type="RefSeq" id="WP_138925915.1">
    <property type="nucleotide sequence ID" value="NZ_CP034412.1"/>
</dbReference>
<keyword evidence="1" id="KW-0472">Membrane</keyword>
<gene>
    <name evidence="2" type="ORF">GcLGCM259_0879</name>
</gene>
<evidence type="ECO:0000256" key="1">
    <source>
        <dbReference type="SAM" id="Phobius"/>
    </source>
</evidence>
<evidence type="ECO:0000313" key="2">
    <source>
        <dbReference type="EMBL" id="QCY46635.1"/>
    </source>
</evidence>
<feature type="transmembrane region" description="Helical" evidence="1">
    <location>
        <begin position="55"/>
        <end position="80"/>
    </location>
</feature>
<proteinExistence type="predicted"/>
<dbReference type="Proteomes" id="UP000307000">
    <property type="component" value="Chromosome"/>
</dbReference>
<keyword evidence="1" id="KW-1133">Transmembrane helix</keyword>
<reference evidence="2 3" key="1">
    <citation type="submission" date="2018-12" db="EMBL/GenBank/DDBJ databases">
        <title>Complete Genome Sequence of Glutamicibacter creatinolyticus strain LGCM259,isolated from an abscess of a 12-year-old mare in Italy.</title>
        <authorList>
            <person name="Santos R.G."/>
            <person name="Silva A.L."/>
            <person name="Seyffert N."/>
            <person name="Castro T.L.P."/>
            <person name="Attili A.R."/>
            <person name="Rifici C."/>
            <person name="Mazzullo G."/>
            <person name="Brenig B."/>
            <person name="Venanzi F."/>
            <person name="Azevedo V."/>
        </authorList>
    </citation>
    <scope>NUCLEOTIDE SEQUENCE [LARGE SCALE GENOMIC DNA]</scope>
    <source>
        <strain evidence="2 3">LGCM 259</strain>
    </source>
</reference>
<dbReference type="KEGG" id="gcr:GcLGCM259_0879"/>
<feature type="transmembrane region" description="Helical" evidence="1">
    <location>
        <begin position="12"/>
        <end position="35"/>
    </location>
</feature>
<feature type="transmembrane region" description="Helical" evidence="1">
    <location>
        <begin position="125"/>
        <end position="147"/>
    </location>
</feature>
<accession>A0A5B7WTP9</accession>
<dbReference type="EMBL" id="CP034412">
    <property type="protein sequence ID" value="QCY46635.1"/>
    <property type="molecule type" value="Genomic_DNA"/>
</dbReference>
<keyword evidence="1" id="KW-0812">Transmembrane</keyword>
<organism evidence="2 3">
    <name type="scientific">Glutamicibacter creatinolyticus</name>
    <dbReference type="NCBI Taxonomy" id="162496"/>
    <lineage>
        <taxon>Bacteria</taxon>
        <taxon>Bacillati</taxon>
        <taxon>Actinomycetota</taxon>
        <taxon>Actinomycetes</taxon>
        <taxon>Micrococcales</taxon>
        <taxon>Micrococcaceae</taxon>
        <taxon>Glutamicibacter</taxon>
    </lineage>
</organism>
<feature type="transmembrane region" description="Helical" evidence="1">
    <location>
        <begin position="92"/>
        <end position="113"/>
    </location>
</feature>
<evidence type="ECO:0000313" key="3">
    <source>
        <dbReference type="Proteomes" id="UP000307000"/>
    </source>
</evidence>